<keyword evidence="10" id="KW-0539">Nucleus</keyword>
<comment type="subcellular location">
    <subcellularLocation>
        <location evidence="1">Nucleus</location>
    </subcellularLocation>
</comment>
<dbReference type="Gramene" id="PUZ60747">
    <property type="protein sequence ID" value="PUZ60747"/>
    <property type="gene ID" value="GQ55_4G179800"/>
</dbReference>
<organism evidence="13 14">
    <name type="scientific">Panicum hallii var. hallii</name>
    <dbReference type="NCBI Taxonomy" id="1504633"/>
    <lineage>
        <taxon>Eukaryota</taxon>
        <taxon>Viridiplantae</taxon>
        <taxon>Streptophyta</taxon>
        <taxon>Embryophyta</taxon>
        <taxon>Tracheophyta</taxon>
        <taxon>Spermatophyta</taxon>
        <taxon>Magnoliopsida</taxon>
        <taxon>Liliopsida</taxon>
        <taxon>Poales</taxon>
        <taxon>Poaceae</taxon>
        <taxon>PACMAD clade</taxon>
        <taxon>Panicoideae</taxon>
        <taxon>Panicodae</taxon>
        <taxon>Paniceae</taxon>
        <taxon>Panicinae</taxon>
        <taxon>Panicum</taxon>
        <taxon>Panicum sect. Panicum</taxon>
    </lineage>
</organism>
<dbReference type="GO" id="GO:0031349">
    <property type="term" value="P:positive regulation of defense response"/>
    <property type="evidence" value="ECO:0007669"/>
    <property type="project" value="UniProtKB-ARBA"/>
</dbReference>
<comment type="subunit">
    <text evidence="3">Homodimer.</text>
</comment>
<keyword evidence="6" id="KW-0227">DNA damage</keyword>
<sequence>MIVDFVDLSSDDDDDDAREEHTVLGKGHSVHVKAEFVDLTSDEDIFEGEHLAHGQGDAARGTSFLKQEFFVDDGQAKAAQCTVMLQTQELRADDGPGDAAYDAVQYTATLQMQGLRTDDVRGDAAHCAITLQRQELTAELGHGDAAQCIATLQMQEQLIADDVQATVLMQELGVDDGHGDAAQRTTILQRQELIADDGQGDTAHFTPTLQRQELTADDEQGDAVLCTSTLQRQQLNADDGQDDVAVCTTLPWQKSISDGTRDDVDCCTTALPRQKSTLDGAQGDVARCATALQRQESDTAHGKGTAAQPTTLDRRERRDHILVESTRRESWGNSSTDCRTISPANFGKLEISHFVDGQNRLRIHPKFLHSNATSHKWAFGDKLVMVLINFCYTAIAELLDNAIDEVLIRIISIKIVNNGATFVKIDKMKHSPDGDYSLVIEDNGGGMSPASLRHCMSFGFSQKCTTSSIGRYGNGFKTSTMRLGADAIVFTCTKDNRRLTRSVGLLSYTFLMITRCNDIFVPAVDYEFDASSSTFKRIMNRDEKHFSSNLSTLLRWSPFSTEGELLNQFSDMECHGTKIIVFNLWLNDALEIELDFMTDEQEHVANRLRYSLRVYASILYLHVPESFQIILCGRAVEPHYAVNDLMYPECIKYRPQVEVTTEVDVITTIGYLKGAP</sequence>
<protein>
    <recommendedName>
        <fullName evidence="12">Morc S5 domain-containing protein</fullName>
    </recommendedName>
</protein>
<evidence type="ECO:0000259" key="12">
    <source>
        <dbReference type="Pfam" id="PF17942"/>
    </source>
</evidence>
<dbReference type="PANTHER" id="PTHR23336">
    <property type="entry name" value="ZINC FINGER CW-TYPE COILED-COIL DOMAIN PROTEIN 3"/>
    <property type="match status" value="1"/>
</dbReference>
<dbReference type="Gene3D" id="3.30.565.10">
    <property type="entry name" value="Histidine kinase-like ATPase, C-terminal domain"/>
    <property type="match status" value="1"/>
</dbReference>
<dbReference type="Proteomes" id="UP000244336">
    <property type="component" value="Chromosome 4"/>
</dbReference>
<dbReference type="AlphaFoldDB" id="A0A2T7DYV0"/>
<evidence type="ECO:0000256" key="4">
    <source>
        <dbReference type="ARBA" id="ARBA00022722"/>
    </source>
</evidence>
<keyword evidence="14" id="KW-1185">Reference proteome</keyword>
<proteinExistence type="inferred from homology"/>
<evidence type="ECO:0000256" key="11">
    <source>
        <dbReference type="SAM" id="MobiDB-lite"/>
    </source>
</evidence>
<gene>
    <name evidence="13" type="ORF">GQ55_4G179800</name>
</gene>
<evidence type="ECO:0000256" key="1">
    <source>
        <dbReference type="ARBA" id="ARBA00004123"/>
    </source>
</evidence>
<dbReference type="SUPFAM" id="SSF55874">
    <property type="entry name" value="ATPase domain of HSP90 chaperone/DNA topoisomerase II/histidine kinase"/>
    <property type="match status" value="1"/>
</dbReference>
<evidence type="ECO:0000256" key="7">
    <source>
        <dbReference type="ARBA" id="ARBA00023054"/>
    </source>
</evidence>
<keyword evidence="8" id="KW-0943">RNA-mediated gene silencing</keyword>
<dbReference type="OrthoDB" id="757982at2759"/>
<dbReference type="InterPro" id="IPR045261">
    <property type="entry name" value="MORC_ATPase"/>
</dbReference>
<keyword evidence="5" id="KW-0378">Hydrolase</keyword>
<keyword evidence="7" id="KW-0175">Coiled coil</keyword>
<dbReference type="InterPro" id="IPR041006">
    <property type="entry name" value="Morc_S5"/>
</dbReference>
<dbReference type="GO" id="GO:0005634">
    <property type="term" value="C:nucleus"/>
    <property type="evidence" value="ECO:0007669"/>
    <property type="project" value="UniProtKB-SubCell"/>
</dbReference>
<dbReference type="InterPro" id="IPR036890">
    <property type="entry name" value="HATPase_C_sf"/>
</dbReference>
<dbReference type="GO" id="GO:0006281">
    <property type="term" value="P:DNA repair"/>
    <property type="evidence" value="ECO:0007669"/>
    <property type="project" value="UniProtKB-KW"/>
</dbReference>
<keyword evidence="9" id="KW-0234">DNA repair</keyword>
<dbReference type="PANTHER" id="PTHR23336:SF65">
    <property type="entry name" value="PROTEIN MICRORCHIDIA 6"/>
    <property type="match status" value="1"/>
</dbReference>
<evidence type="ECO:0000256" key="2">
    <source>
        <dbReference type="ARBA" id="ARBA00007845"/>
    </source>
</evidence>
<evidence type="ECO:0000256" key="9">
    <source>
        <dbReference type="ARBA" id="ARBA00023204"/>
    </source>
</evidence>
<comment type="similarity">
    <text evidence="2">Belongs to the MORC ATPase protein family.</text>
</comment>
<reference evidence="13 14" key="1">
    <citation type="submission" date="2018-04" db="EMBL/GenBank/DDBJ databases">
        <title>WGS assembly of Panicum hallii var. hallii HAL2.</title>
        <authorList>
            <person name="Lovell J."/>
            <person name="Jenkins J."/>
            <person name="Lowry D."/>
            <person name="Mamidi S."/>
            <person name="Sreedasyam A."/>
            <person name="Weng X."/>
            <person name="Barry K."/>
            <person name="Bonette J."/>
            <person name="Campitelli B."/>
            <person name="Daum C."/>
            <person name="Gordon S."/>
            <person name="Gould B."/>
            <person name="Lipzen A."/>
            <person name="MacQueen A."/>
            <person name="Palacio-Mejia J."/>
            <person name="Plott C."/>
            <person name="Shakirov E."/>
            <person name="Shu S."/>
            <person name="Yoshinaga Y."/>
            <person name="Zane M."/>
            <person name="Rokhsar D."/>
            <person name="Grimwood J."/>
            <person name="Schmutz J."/>
            <person name="Juenger T."/>
        </authorList>
    </citation>
    <scope>NUCLEOTIDE SEQUENCE [LARGE SCALE GENOMIC DNA]</scope>
    <source>
        <strain evidence="14">cv. HAL2</strain>
    </source>
</reference>
<evidence type="ECO:0000313" key="14">
    <source>
        <dbReference type="Proteomes" id="UP000244336"/>
    </source>
</evidence>
<dbReference type="GO" id="GO:0031047">
    <property type="term" value="P:regulatory ncRNA-mediated gene silencing"/>
    <property type="evidence" value="ECO:0007669"/>
    <property type="project" value="UniProtKB-KW"/>
</dbReference>
<dbReference type="GO" id="GO:0016887">
    <property type="term" value="F:ATP hydrolysis activity"/>
    <property type="evidence" value="ECO:0007669"/>
    <property type="project" value="InterPro"/>
</dbReference>
<keyword evidence="5" id="KW-0255">Endonuclease</keyword>
<dbReference type="GO" id="GO:0004519">
    <property type="term" value="F:endonuclease activity"/>
    <property type="evidence" value="ECO:0007669"/>
    <property type="project" value="UniProtKB-KW"/>
</dbReference>
<dbReference type="EMBL" id="CM009752">
    <property type="protein sequence ID" value="PUZ60747.1"/>
    <property type="molecule type" value="Genomic_DNA"/>
</dbReference>
<evidence type="ECO:0000256" key="3">
    <source>
        <dbReference type="ARBA" id="ARBA00011738"/>
    </source>
</evidence>
<keyword evidence="4" id="KW-0540">Nuclease</keyword>
<evidence type="ECO:0000256" key="10">
    <source>
        <dbReference type="ARBA" id="ARBA00023242"/>
    </source>
</evidence>
<feature type="domain" description="Morc S5" evidence="12">
    <location>
        <begin position="610"/>
        <end position="676"/>
    </location>
</feature>
<evidence type="ECO:0000256" key="5">
    <source>
        <dbReference type="ARBA" id="ARBA00022759"/>
    </source>
</evidence>
<evidence type="ECO:0000256" key="6">
    <source>
        <dbReference type="ARBA" id="ARBA00022763"/>
    </source>
</evidence>
<evidence type="ECO:0000256" key="8">
    <source>
        <dbReference type="ARBA" id="ARBA00023158"/>
    </source>
</evidence>
<evidence type="ECO:0000313" key="13">
    <source>
        <dbReference type="EMBL" id="PUZ60747.1"/>
    </source>
</evidence>
<dbReference type="Pfam" id="PF17942">
    <property type="entry name" value="Morc6_S5"/>
    <property type="match status" value="1"/>
</dbReference>
<accession>A0A2T7DYV0</accession>
<feature type="region of interest" description="Disordered" evidence="11">
    <location>
        <begin position="294"/>
        <end position="316"/>
    </location>
</feature>
<dbReference type="Pfam" id="PF13589">
    <property type="entry name" value="HATPase_c_3"/>
    <property type="match status" value="1"/>
</dbReference>
<name>A0A2T7DYV0_9POAL</name>